<proteinExistence type="predicted"/>
<organism evidence="2 3">
    <name type="scientific">Streptomyces europaeiscabiei</name>
    <dbReference type="NCBI Taxonomy" id="146819"/>
    <lineage>
        <taxon>Bacteria</taxon>
        <taxon>Bacillati</taxon>
        <taxon>Actinomycetota</taxon>
        <taxon>Actinomycetes</taxon>
        <taxon>Kitasatosporales</taxon>
        <taxon>Streptomycetaceae</taxon>
        <taxon>Streptomyces</taxon>
    </lineage>
</organism>
<dbReference type="EMBL" id="JARAYU010000039">
    <property type="protein sequence ID" value="MDX3707039.1"/>
    <property type="molecule type" value="Genomic_DNA"/>
</dbReference>
<accession>A0ABU4NXG8</accession>
<protein>
    <submittedName>
        <fullName evidence="2">Uncharacterized protein</fullName>
    </submittedName>
</protein>
<keyword evidence="3" id="KW-1185">Reference proteome</keyword>
<evidence type="ECO:0000313" key="2">
    <source>
        <dbReference type="EMBL" id="MDX3707039.1"/>
    </source>
</evidence>
<evidence type="ECO:0000313" key="3">
    <source>
        <dbReference type="Proteomes" id="UP001271274"/>
    </source>
</evidence>
<comment type="caution">
    <text evidence="2">The sequence shown here is derived from an EMBL/GenBank/DDBJ whole genome shotgun (WGS) entry which is preliminary data.</text>
</comment>
<dbReference type="RefSeq" id="WP_240439273.1">
    <property type="nucleotide sequence ID" value="NZ_JARAUR010000019.1"/>
</dbReference>
<sequence length="73" mass="7386">MTEGIDVGGGLTRTPVCPDGLEPVSGGAQSGTTATVIGQSYPNAAANGWTTSVTNNFPVPLDVTWYSVCETPA</sequence>
<evidence type="ECO:0000256" key="1">
    <source>
        <dbReference type="SAM" id="MobiDB-lite"/>
    </source>
</evidence>
<reference evidence="2 3" key="1">
    <citation type="journal article" date="2023" name="Microb. Genom.">
        <title>Mesoterricola silvestris gen. nov., sp. nov., Mesoterricola sediminis sp. nov., Geothrix oryzae sp. nov., Geothrix edaphica sp. nov., Geothrix rubra sp. nov., and Geothrix limicola sp. nov., six novel members of Acidobacteriota isolated from soils.</title>
        <authorList>
            <person name="Weisberg A.J."/>
            <person name="Pearce E."/>
            <person name="Kramer C.G."/>
            <person name="Chang J.H."/>
            <person name="Clarke C.R."/>
        </authorList>
    </citation>
    <scope>NUCLEOTIDE SEQUENCE [LARGE SCALE GENOMIC DNA]</scope>
    <source>
        <strain evidence="2 3">ID09-01A</strain>
    </source>
</reference>
<dbReference type="Proteomes" id="UP001271274">
    <property type="component" value="Unassembled WGS sequence"/>
</dbReference>
<feature type="region of interest" description="Disordered" evidence="1">
    <location>
        <begin position="1"/>
        <end position="31"/>
    </location>
</feature>
<feature type="compositionally biased region" description="Gly residues" evidence="1">
    <location>
        <begin position="1"/>
        <end position="11"/>
    </location>
</feature>
<name>A0ABU4NXG8_9ACTN</name>
<gene>
    <name evidence="2" type="ORF">PV662_46680</name>
</gene>